<evidence type="ECO:0000313" key="7">
    <source>
        <dbReference type="EMBL" id="GFH52818.1"/>
    </source>
</evidence>
<comment type="similarity">
    <text evidence="1">Belongs to the sulfatase family.</text>
</comment>
<dbReference type="InterPro" id="IPR017850">
    <property type="entry name" value="Alkaline_phosphatase_core_sf"/>
</dbReference>
<dbReference type="InterPro" id="IPR050738">
    <property type="entry name" value="Sulfatase"/>
</dbReference>
<dbReference type="EMBL" id="BLLK01000046">
    <property type="protein sequence ID" value="GFH52818.1"/>
    <property type="molecule type" value="Genomic_DNA"/>
</dbReference>
<dbReference type="GO" id="GO:0004065">
    <property type="term" value="F:arylsulfatase activity"/>
    <property type="evidence" value="ECO:0007669"/>
    <property type="project" value="TreeGrafter"/>
</dbReference>
<dbReference type="Pfam" id="PF00884">
    <property type="entry name" value="Sulfatase"/>
    <property type="match status" value="1"/>
</dbReference>
<reference evidence="7 8" key="1">
    <citation type="journal article" date="2021" name="Sci. Rep.">
        <title>The genome of the diatom Chaetoceros tenuissimus carries an ancient integrated fragment of an extant virus.</title>
        <authorList>
            <person name="Hongo Y."/>
            <person name="Kimura K."/>
            <person name="Takaki Y."/>
            <person name="Yoshida Y."/>
            <person name="Baba S."/>
            <person name="Kobayashi G."/>
            <person name="Nagasaki K."/>
            <person name="Hano T."/>
            <person name="Tomaru Y."/>
        </authorList>
    </citation>
    <scope>NUCLEOTIDE SEQUENCE [LARGE SCALE GENOMIC DNA]</scope>
    <source>
        <strain evidence="7 8">NIES-3715</strain>
    </source>
</reference>
<dbReference type="InterPro" id="IPR024607">
    <property type="entry name" value="Sulfatase_CS"/>
</dbReference>
<evidence type="ECO:0000256" key="5">
    <source>
        <dbReference type="SAM" id="SignalP"/>
    </source>
</evidence>
<keyword evidence="2" id="KW-0479">Metal-binding</keyword>
<dbReference type="PANTHER" id="PTHR42693">
    <property type="entry name" value="ARYLSULFATASE FAMILY MEMBER"/>
    <property type="match status" value="1"/>
</dbReference>
<dbReference type="PANTHER" id="PTHR42693:SF11">
    <property type="entry name" value="ARYLSULFATASE A"/>
    <property type="match status" value="1"/>
</dbReference>
<dbReference type="SUPFAM" id="SSF53649">
    <property type="entry name" value="Alkaline phosphatase-like"/>
    <property type="match status" value="1"/>
</dbReference>
<evidence type="ECO:0000256" key="4">
    <source>
        <dbReference type="ARBA" id="ARBA00022837"/>
    </source>
</evidence>
<keyword evidence="3" id="KW-0378">Hydrolase</keyword>
<dbReference type="Pfam" id="PF14707">
    <property type="entry name" value="Sulfatase_C"/>
    <property type="match status" value="1"/>
</dbReference>
<keyword evidence="5" id="KW-0732">Signal</keyword>
<keyword evidence="8" id="KW-1185">Reference proteome</keyword>
<feature type="domain" description="Sulfatase N-terminal" evidence="6">
    <location>
        <begin position="37"/>
        <end position="412"/>
    </location>
</feature>
<dbReference type="Gene3D" id="3.30.1120.10">
    <property type="match status" value="1"/>
</dbReference>
<sequence length="571" mass="64513">MAVHFRNSIILSKRLFTLVSLAFLAYLTEGKERIAHPNIIIFFADNLGYEDIGVFQSDKNPKTRTPNIDQLAAEGLKFTNWNSAAALCSASRASLLTGKYPVRTGVFPGVFHPDASNGLLPEELTIAEYLKEVGYNTKIVGKWHLGHQEKFLPTNQGFDSWYGIPYHMAGGSLDNHLCGFDTNRTIWLPLFEDTQIIQQPVDLSNLAERYVENTKEFIDMSIREEKPFFLYFPFSHVHHLCAPQLATCQWASKPFSKYSPNATFYDAVEEMDWILGEIVSYLDHKNISEETFIQFTSDNGPALAQQSCSGSKGPFKGKWFEKNAPDSCIACPKDYTPAPTEERPHRCTAEPLNMGLYEVDGVPCGEDVGLGSCWEANNIMPAVARWPGTIPSGKTDVMVSTLDILPTILDLLRLEARQEIDGQSILPLLTETVDRNADHRDGRILYFWRDGFEDGPLPPPFGRFDVVAAKFGRIKAWIYTKSAHYNSDKEVFHDPPLLFDIIADPAEEIPLDPEEHKKAIDKILFSIDQHKRTISYGNPLTLDNDPRNFPCFNKDTNCRTDFLEPRQTEES</sequence>
<comment type="caution">
    <text evidence="7">The sequence shown here is derived from an EMBL/GenBank/DDBJ whole genome shotgun (WGS) entry which is preliminary data.</text>
</comment>
<evidence type="ECO:0000259" key="6">
    <source>
        <dbReference type="Pfam" id="PF00884"/>
    </source>
</evidence>
<proteinExistence type="inferred from homology"/>
<dbReference type="Gene3D" id="3.40.720.10">
    <property type="entry name" value="Alkaline Phosphatase, subunit A"/>
    <property type="match status" value="1"/>
</dbReference>
<dbReference type="PROSITE" id="PS00149">
    <property type="entry name" value="SULFATASE_2"/>
    <property type="match status" value="1"/>
</dbReference>
<evidence type="ECO:0000256" key="1">
    <source>
        <dbReference type="ARBA" id="ARBA00008779"/>
    </source>
</evidence>
<evidence type="ECO:0000313" key="8">
    <source>
        <dbReference type="Proteomes" id="UP001054902"/>
    </source>
</evidence>
<feature type="signal peptide" evidence="5">
    <location>
        <begin position="1"/>
        <end position="30"/>
    </location>
</feature>
<dbReference type="Proteomes" id="UP001054902">
    <property type="component" value="Unassembled WGS sequence"/>
</dbReference>
<dbReference type="InterPro" id="IPR000917">
    <property type="entry name" value="Sulfatase_N"/>
</dbReference>
<keyword evidence="4" id="KW-0106">Calcium</keyword>
<feature type="chain" id="PRO_5042181696" evidence="5">
    <location>
        <begin position="31"/>
        <end position="571"/>
    </location>
</feature>
<accession>A0AAD3H7G5</accession>
<evidence type="ECO:0000256" key="2">
    <source>
        <dbReference type="ARBA" id="ARBA00022723"/>
    </source>
</evidence>
<dbReference type="GO" id="GO:0046872">
    <property type="term" value="F:metal ion binding"/>
    <property type="evidence" value="ECO:0007669"/>
    <property type="project" value="UniProtKB-KW"/>
</dbReference>
<dbReference type="AlphaFoldDB" id="A0AAD3H7G5"/>
<organism evidence="7 8">
    <name type="scientific">Chaetoceros tenuissimus</name>
    <dbReference type="NCBI Taxonomy" id="426638"/>
    <lineage>
        <taxon>Eukaryota</taxon>
        <taxon>Sar</taxon>
        <taxon>Stramenopiles</taxon>
        <taxon>Ochrophyta</taxon>
        <taxon>Bacillariophyta</taxon>
        <taxon>Coscinodiscophyceae</taxon>
        <taxon>Chaetocerotophycidae</taxon>
        <taxon>Chaetocerotales</taxon>
        <taxon>Chaetocerotaceae</taxon>
        <taxon>Chaetoceros</taxon>
    </lineage>
</organism>
<evidence type="ECO:0000256" key="3">
    <source>
        <dbReference type="ARBA" id="ARBA00022801"/>
    </source>
</evidence>
<name>A0AAD3H7G5_9STRA</name>
<protein>
    <submittedName>
        <fullName evidence="7">Arylsulfatase A</fullName>
    </submittedName>
</protein>
<gene>
    <name evidence="7" type="ORF">CTEN210_09294</name>
</gene>